<sequence>MLGSNIGKQILLCTVGSAMLVGKDSKISDALPKPLTNWEQVHRHLDQHEVKYLQFAFRWMNNLLMREVPLKCTIRLWDTYQSEPEGFSHFHLYVCAAFLVRWRKEILEERDFQVSKYIFIQPCR</sequence>
<proteinExistence type="predicted"/>
<name>A0A4D9EGE9_9SAUR</name>
<dbReference type="Pfam" id="PF00566">
    <property type="entry name" value="RabGAP-TBC"/>
    <property type="match status" value="1"/>
</dbReference>
<protein>
    <submittedName>
        <fullName evidence="3">Serine/arginine-rich splicing factor 6</fullName>
    </submittedName>
</protein>
<dbReference type="OrthoDB" id="26371at2759"/>
<evidence type="ECO:0000259" key="2">
    <source>
        <dbReference type="PROSITE" id="PS50086"/>
    </source>
</evidence>
<evidence type="ECO:0000313" key="3">
    <source>
        <dbReference type="EMBL" id="TFK06863.1"/>
    </source>
</evidence>
<dbReference type="STRING" id="55544.A0A4D9EGE9"/>
<dbReference type="PANTHER" id="PTHR22957">
    <property type="entry name" value="TBC1 DOMAIN FAMILY MEMBER GTPASE-ACTIVATING PROTEIN"/>
    <property type="match status" value="1"/>
</dbReference>
<dbReference type="Gene3D" id="1.10.472.80">
    <property type="entry name" value="Ypt/Rab-GAP domain of gyp1p, domain 3"/>
    <property type="match status" value="1"/>
</dbReference>
<evidence type="ECO:0000256" key="1">
    <source>
        <dbReference type="ARBA" id="ARBA00022468"/>
    </source>
</evidence>
<keyword evidence="4" id="KW-1185">Reference proteome</keyword>
<reference evidence="3 4" key="2">
    <citation type="submission" date="2019-04" db="EMBL/GenBank/DDBJ databases">
        <title>The genome sequence of big-headed turtle.</title>
        <authorList>
            <person name="Gong S."/>
        </authorList>
    </citation>
    <scope>NUCLEOTIDE SEQUENCE [LARGE SCALE GENOMIC DNA]</scope>
    <source>
        <strain evidence="3">DO16091913</strain>
        <tissue evidence="3">Muscle</tissue>
    </source>
</reference>
<comment type="caution">
    <text evidence="3">The sequence shown here is derived from an EMBL/GenBank/DDBJ whole genome shotgun (WGS) entry which is preliminary data.</text>
</comment>
<evidence type="ECO:0000313" key="4">
    <source>
        <dbReference type="Proteomes" id="UP000297703"/>
    </source>
</evidence>
<dbReference type="InterPro" id="IPR035969">
    <property type="entry name" value="Rab-GAP_TBC_sf"/>
</dbReference>
<gene>
    <name evidence="3" type="ORF">DR999_PMT10329</name>
</gene>
<dbReference type="Proteomes" id="UP000297703">
    <property type="component" value="Unassembled WGS sequence"/>
</dbReference>
<accession>A0A4D9EGE9</accession>
<dbReference type="InterPro" id="IPR000195">
    <property type="entry name" value="Rab-GAP-TBC_dom"/>
</dbReference>
<dbReference type="AlphaFoldDB" id="A0A4D9EGE9"/>
<keyword evidence="1" id="KW-0343">GTPase activation</keyword>
<feature type="domain" description="Rab-GAP TBC" evidence="2">
    <location>
        <begin position="1"/>
        <end position="84"/>
    </location>
</feature>
<dbReference type="SUPFAM" id="SSF47923">
    <property type="entry name" value="Ypt/Rab-GAP domain of gyp1p"/>
    <property type="match status" value="1"/>
</dbReference>
<dbReference type="PROSITE" id="PS50086">
    <property type="entry name" value="TBC_RABGAP"/>
    <property type="match status" value="1"/>
</dbReference>
<dbReference type="EMBL" id="QXTE01000092">
    <property type="protein sequence ID" value="TFK06863.1"/>
    <property type="molecule type" value="Genomic_DNA"/>
</dbReference>
<dbReference type="PANTHER" id="PTHR22957:SF255">
    <property type="entry name" value="TBC1 DOMAIN FAMILY MEMBER 22A"/>
    <property type="match status" value="1"/>
</dbReference>
<reference evidence="3 4" key="1">
    <citation type="submission" date="2019-04" db="EMBL/GenBank/DDBJ databases">
        <title>Draft genome of the big-headed turtle Platysternon megacephalum.</title>
        <authorList>
            <person name="Gong S."/>
        </authorList>
    </citation>
    <scope>NUCLEOTIDE SEQUENCE [LARGE SCALE GENOMIC DNA]</scope>
    <source>
        <strain evidence="3">DO16091913</strain>
        <tissue evidence="3">Muscle</tissue>
    </source>
</reference>
<organism evidence="3 4">
    <name type="scientific">Platysternon megacephalum</name>
    <name type="common">big-headed turtle</name>
    <dbReference type="NCBI Taxonomy" id="55544"/>
    <lineage>
        <taxon>Eukaryota</taxon>
        <taxon>Metazoa</taxon>
        <taxon>Chordata</taxon>
        <taxon>Craniata</taxon>
        <taxon>Vertebrata</taxon>
        <taxon>Euteleostomi</taxon>
        <taxon>Archelosauria</taxon>
        <taxon>Testudinata</taxon>
        <taxon>Testudines</taxon>
        <taxon>Cryptodira</taxon>
        <taxon>Durocryptodira</taxon>
        <taxon>Testudinoidea</taxon>
        <taxon>Platysternidae</taxon>
        <taxon>Platysternon</taxon>
    </lineage>
</organism>
<dbReference type="GO" id="GO:0005096">
    <property type="term" value="F:GTPase activator activity"/>
    <property type="evidence" value="ECO:0007669"/>
    <property type="project" value="UniProtKB-KW"/>
</dbReference>